<dbReference type="PANTHER" id="PTHR11472:SF34">
    <property type="entry name" value="REGULATOR OF TELOMERE ELONGATION HELICASE 1"/>
    <property type="match status" value="1"/>
</dbReference>
<dbReference type="InterPro" id="IPR014013">
    <property type="entry name" value="Helic_SF1/SF2_ATP-bd_DinG/Rad3"/>
</dbReference>
<dbReference type="InterPro" id="IPR027417">
    <property type="entry name" value="P-loop_NTPase"/>
</dbReference>
<keyword evidence="2" id="KW-0378">Hydrolase</keyword>
<dbReference type="GO" id="GO:0003678">
    <property type="term" value="F:DNA helicase activity"/>
    <property type="evidence" value="ECO:0007669"/>
    <property type="project" value="InterPro"/>
</dbReference>
<dbReference type="PANTHER" id="PTHR11472">
    <property type="entry name" value="DNA REPAIR DEAD HELICASE RAD3/XP-D SUBFAMILY MEMBER"/>
    <property type="match status" value="1"/>
</dbReference>
<dbReference type="PROSITE" id="PS51193">
    <property type="entry name" value="HELICASE_ATP_BIND_2"/>
    <property type="match status" value="1"/>
</dbReference>
<feature type="non-terminal residue" evidence="5">
    <location>
        <position position="239"/>
    </location>
</feature>
<dbReference type="GO" id="GO:0003677">
    <property type="term" value="F:DNA binding"/>
    <property type="evidence" value="ECO:0007669"/>
    <property type="project" value="InterPro"/>
</dbReference>
<comment type="caution">
    <text evidence="5">The sequence shown here is derived from an EMBL/GenBank/DDBJ whole genome shotgun (WGS) entry which is preliminary data.</text>
</comment>
<dbReference type="SUPFAM" id="SSF52540">
    <property type="entry name" value="P-loop containing nucleoside triphosphate hydrolases"/>
    <property type="match status" value="1"/>
</dbReference>
<dbReference type="Pfam" id="PF06733">
    <property type="entry name" value="DEAD_2"/>
    <property type="match status" value="1"/>
</dbReference>
<evidence type="ECO:0000256" key="3">
    <source>
        <dbReference type="ARBA" id="ARBA00022840"/>
    </source>
</evidence>
<feature type="non-terminal residue" evidence="5">
    <location>
        <position position="1"/>
    </location>
</feature>
<keyword evidence="1" id="KW-0547">Nucleotide-binding</keyword>
<protein>
    <recommendedName>
        <fullName evidence="4">Helicase ATP-binding domain-containing protein</fullName>
    </recommendedName>
</protein>
<feature type="domain" description="Helicase ATP-binding" evidence="4">
    <location>
        <begin position="1"/>
        <end position="239"/>
    </location>
</feature>
<name>X0YBQ5_9ZZZZ</name>
<sequence length="239" mass="26419">IGKSFAYLIPAALFSTANNARVVISTNTINLQDQLINKDVPDLQRALGLEFQAAVLKGRANYLCPRRLENFHRRGPESAEEMRVLGKTMVWMQETKSGDRADINLNGAPERDVWRRISADDEACTQETCLNRMGGACPFYRARLAAQSAHIVIVNHALLLADVATGNRVLPEYDHLIIDEGHHLEDASTNALSFRVSQFEVVRMLRELGSSSSGVVGWAVRSVENLISPSDMAAFNQIA</sequence>
<dbReference type="Gene3D" id="3.40.50.300">
    <property type="entry name" value="P-loop containing nucleotide triphosphate hydrolases"/>
    <property type="match status" value="1"/>
</dbReference>
<proteinExistence type="predicted"/>
<accession>X0YBQ5</accession>
<evidence type="ECO:0000256" key="1">
    <source>
        <dbReference type="ARBA" id="ARBA00022741"/>
    </source>
</evidence>
<evidence type="ECO:0000313" key="5">
    <source>
        <dbReference type="EMBL" id="GAG44717.1"/>
    </source>
</evidence>
<dbReference type="AlphaFoldDB" id="X0YBQ5"/>
<dbReference type="EMBL" id="BARS01050049">
    <property type="protein sequence ID" value="GAG44717.1"/>
    <property type="molecule type" value="Genomic_DNA"/>
</dbReference>
<evidence type="ECO:0000259" key="4">
    <source>
        <dbReference type="PROSITE" id="PS51193"/>
    </source>
</evidence>
<reference evidence="5" key="1">
    <citation type="journal article" date="2014" name="Front. Microbiol.">
        <title>High frequency of phylogenetically diverse reductive dehalogenase-homologous genes in deep subseafloor sedimentary metagenomes.</title>
        <authorList>
            <person name="Kawai M."/>
            <person name="Futagami T."/>
            <person name="Toyoda A."/>
            <person name="Takaki Y."/>
            <person name="Nishi S."/>
            <person name="Hori S."/>
            <person name="Arai W."/>
            <person name="Tsubouchi T."/>
            <person name="Morono Y."/>
            <person name="Uchiyama I."/>
            <person name="Ito T."/>
            <person name="Fujiyama A."/>
            <person name="Inagaki F."/>
            <person name="Takami H."/>
        </authorList>
    </citation>
    <scope>NUCLEOTIDE SEQUENCE</scope>
    <source>
        <strain evidence="5">Expedition CK06-06</strain>
    </source>
</reference>
<gene>
    <name evidence="5" type="ORF">S01H1_74784</name>
</gene>
<dbReference type="InterPro" id="IPR010614">
    <property type="entry name" value="RAD3-like_helicase_DEAD"/>
</dbReference>
<keyword evidence="3" id="KW-0067">ATP-binding</keyword>
<dbReference type="GO" id="GO:0005524">
    <property type="term" value="F:ATP binding"/>
    <property type="evidence" value="ECO:0007669"/>
    <property type="project" value="UniProtKB-KW"/>
</dbReference>
<organism evidence="5">
    <name type="scientific">marine sediment metagenome</name>
    <dbReference type="NCBI Taxonomy" id="412755"/>
    <lineage>
        <taxon>unclassified sequences</taxon>
        <taxon>metagenomes</taxon>
        <taxon>ecological metagenomes</taxon>
    </lineage>
</organism>
<dbReference type="GO" id="GO:0016787">
    <property type="term" value="F:hydrolase activity"/>
    <property type="evidence" value="ECO:0007669"/>
    <property type="project" value="UniProtKB-KW"/>
</dbReference>
<dbReference type="InterPro" id="IPR045028">
    <property type="entry name" value="DinG/Rad3-like"/>
</dbReference>
<evidence type="ECO:0000256" key="2">
    <source>
        <dbReference type="ARBA" id="ARBA00022801"/>
    </source>
</evidence>